<dbReference type="RefSeq" id="WP_311617259.1">
    <property type="nucleotide sequence ID" value="NZ_JAVREV010000004.1"/>
</dbReference>
<keyword evidence="2" id="KW-1185">Reference proteome</keyword>
<evidence type="ECO:0000313" key="2">
    <source>
        <dbReference type="Proteomes" id="UP001183615"/>
    </source>
</evidence>
<dbReference type="EMBL" id="JAVREV010000004">
    <property type="protein sequence ID" value="MDT0442865.1"/>
    <property type="molecule type" value="Genomic_DNA"/>
</dbReference>
<dbReference type="InterPro" id="IPR025683">
    <property type="entry name" value="Protein_beta"/>
</dbReference>
<protein>
    <submittedName>
        <fullName evidence="1">Beta family protein</fullName>
    </submittedName>
</protein>
<dbReference type="Pfam" id="PF14350">
    <property type="entry name" value="Beta_protein"/>
    <property type="match status" value="1"/>
</dbReference>
<comment type="caution">
    <text evidence="1">The sequence shown here is derived from an EMBL/GenBank/DDBJ whole genome shotgun (WGS) entry which is preliminary data.</text>
</comment>
<accession>A0ABU2S489</accession>
<dbReference type="Proteomes" id="UP001183615">
    <property type="component" value="Unassembled WGS sequence"/>
</dbReference>
<gene>
    <name evidence="1" type="ORF">RM779_09690</name>
</gene>
<name>A0ABU2S489_9ACTN</name>
<sequence length="353" mass="38606">MAEPLYVPVLPVREHARLAYQDVRSGVQAAMAPLWNVPPCSDLPPAELVTTPWKKQLDRMWGSCHDHPGWVDAPFAEKAHIPALSEIFAKDADFLAPPCPVTGPERSEAQKAAALETARHHGGGLGLRVCVPGEWDSRAAEAAQRLLVHVEREMPVDLLLDLGSVLPGRPDASKEALRALDALWPLADWRVAAVLGGGCPRLADDDVPRFGQLHEEPRSDWGMWHEMQMSGRDYLAELVYGDYGVQPVSSLANESDGGRPPWGVLAYTTDDWFVLCKVSNLEPDRVAGIRAAARLLRDLPEFRGAAASTGETWLHNCAGGPVTVGKGAGQPQHWLRAGNTQHMTHVVRSLQRR</sequence>
<reference evidence="2" key="1">
    <citation type="submission" date="2023-07" db="EMBL/GenBank/DDBJ databases">
        <title>30 novel species of actinomycetes from the DSMZ collection.</title>
        <authorList>
            <person name="Nouioui I."/>
        </authorList>
    </citation>
    <scope>NUCLEOTIDE SEQUENCE [LARGE SCALE GENOMIC DNA]</scope>
    <source>
        <strain evidence="2">DSM 41886</strain>
    </source>
</reference>
<organism evidence="1 2">
    <name type="scientific">Streptomyces johnsoniae</name>
    <dbReference type="NCBI Taxonomy" id="3075532"/>
    <lineage>
        <taxon>Bacteria</taxon>
        <taxon>Bacillati</taxon>
        <taxon>Actinomycetota</taxon>
        <taxon>Actinomycetes</taxon>
        <taxon>Kitasatosporales</taxon>
        <taxon>Streptomycetaceae</taxon>
        <taxon>Streptomyces</taxon>
    </lineage>
</organism>
<evidence type="ECO:0000313" key="1">
    <source>
        <dbReference type="EMBL" id="MDT0442865.1"/>
    </source>
</evidence>
<proteinExistence type="predicted"/>